<name>A0ABP9H970_9ACTN</name>
<sequence>MSAPTGRAGAPRAVLHDVRYSRFAGQLRPRASSVADLVRTDVMRPLGIRRSAGAKVWPFLLLAVAYLPALAVVAVPLLVPAVTLEPLELLSYSALLTTDGVVLLAFVATTIPSLLTRDRRDRVLSLYFATALSPLEYVLGKALAALSLVLIIVLGPLLVLFVGSIASADEPGRWIGEHAGDLPRVVAAALVVGLFHAVLGLVLGSLTSRRVFAVGGYLAVVLVGPVLAVLLANVLSDDSWLGLDPASGPIRLATRVLGDPLEGAGALAWAVWSVVVVVGTAVLVLRYRGGRDA</sequence>
<feature type="transmembrane region" description="Helical" evidence="1">
    <location>
        <begin position="91"/>
        <end position="115"/>
    </location>
</feature>
<evidence type="ECO:0008006" key="4">
    <source>
        <dbReference type="Google" id="ProtNLM"/>
    </source>
</evidence>
<feature type="transmembrane region" description="Helical" evidence="1">
    <location>
        <begin position="185"/>
        <end position="204"/>
    </location>
</feature>
<dbReference type="RefSeq" id="WP_345710701.1">
    <property type="nucleotide sequence ID" value="NZ_BAABIL010000052.1"/>
</dbReference>
<accession>A0ABP9H970</accession>
<gene>
    <name evidence="2" type="ORF">GCM10023225_04550</name>
</gene>
<feature type="transmembrane region" description="Helical" evidence="1">
    <location>
        <begin position="266"/>
        <end position="285"/>
    </location>
</feature>
<protein>
    <recommendedName>
        <fullName evidence="4">ABC-2 type transport system permease protein</fullName>
    </recommendedName>
</protein>
<keyword evidence="1" id="KW-0472">Membrane</keyword>
<dbReference type="Proteomes" id="UP001501195">
    <property type="component" value="Unassembled WGS sequence"/>
</dbReference>
<dbReference type="EMBL" id="BAABIL010000052">
    <property type="protein sequence ID" value="GAA4964550.1"/>
    <property type="molecule type" value="Genomic_DNA"/>
</dbReference>
<keyword evidence="1" id="KW-0812">Transmembrane</keyword>
<evidence type="ECO:0000313" key="2">
    <source>
        <dbReference type="EMBL" id="GAA4964550.1"/>
    </source>
</evidence>
<reference evidence="3" key="1">
    <citation type="journal article" date="2019" name="Int. J. Syst. Evol. Microbiol.">
        <title>The Global Catalogue of Microorganisms (GCM) 10K type strain sequencing project: providing services to taxonomists for standard genome sequencing and annotation.</title>
        <authorList>
            <consortium name="The Broad Institute Genomics Platform"/>
            <consortium name="The Broad Institute Genome Sequencing Center for Infectious Disease"/>
            <person name="Wu L."/>
            <person name="Ma J."/>
        </authorList>
    </citation>
    <scope>NUCLEOTIDE SEQUENCE [LARGE SCALE GENOMIC DNA]</scope>
    <source>
        <strain evidence="3">JCM 18126</strain>
    </source>
</reference>
<comment type="caution">
    <text evidence="2">The sequence shown here is derived from an EMBL/GenBank/DDBJ whole genome shotgun (WGS) entry which is preliminary data.</text>
</comment>
<evidence type="ECO:0000256" key="1">
    <source>
        <dbReference type="SAM" id="Phobius"/>
    </source>
</evidence>
<organism evidence="2 3">
    <name type="scientific">Kineococcus glutinatus</name>
    <dbReference type="NCBI Taxonomy" id="1070872"/>
    <lineage>
        <taxon>Bacteria</taxon>
        <taxon>Bacillati</taxon>
        <taxon>Actinomycetota</taxon>
        <taxon>Actinomycetes</taxon>
        <taxon>Kineosporiales</taxon>
        <taxon>Kineosporiaceae</taxon>
        <taxon>Kineococcus</taxon>
    </lineage>
</organism>
<feature type="transmembrane region" description="Helical" evidence="1">
    <location>
        <begin position="59"/>
        <end position="79"/>
    </location>
</feature>
<evidence type="ECO:0000313" key="3">
    <source>
        <dbReference type="Proteomes" id="UP001501195"/>
    </source>
</evidence>
<feature type="transmembrane region" description="Helical" evidence="1">
    <location>
        <begin position="142"/>
        <end position="165"/>
    </location>
</feature>
<keyword evidence="3" id="KW-1185">Reference proteome</keyword>
<proteinExistence type="predicted"/>
<feature type="transmembrane region" description="Helical" evidence="1">
    <location>
        <begin position="211"/>
        <end position="235"/>
    </location>
</feature>
<keyword evidence="1" id="KW-1133">Transmembrane helix</keyword>